<feature type="chain" id="PRO_5035603142" evidence="2">
    <location>
        <begin position="19"/>
        <end position="339"/>
    </location>
</feature>
<dbReference type="OrthoDB" id="10099084at2759"/>
<reference evidence="3" key="1">
    <citation type="submission" date="2021-02" db="EMBL/GenBank/DDBJ databases">
        <authorList>
            <person name="Nowell W R."/>
        </authorList>
    </citation>
    <scope>NUCLEOTIDE SEQUENCE</scope>
</reference>
<feature type="region of interest" description="Disordered" evidence="1">
    <location>
        <begin position="43"/>
        <end position="63"/>
    </location>
</feature>
<dbReference type="Proteomes" id="UP000663877">
    <property type="component" value="Unassembled WGS sequence"/>
</dbReference>
<dbReference type="AlphaFoldDB" id="A0A814V1V7"/>
<keyword evidence="2" id="KW-0732">Signal</keyword>
<proteinExistence type="predicted"/>
<evidence type="ECO:0000313" key="4">
    <source>
        <dbReference type="EMBL" id="CAF1292679.1"/>
    </source>
</evidence>
<evidence type="ECO:0000313" key="5">
    <source>
        <dbReference type="Proteomes" id="UP000663832"/>
    </source>
</evidence>
<dbReference type="EMBL" id="CAJNOI010000205">
    <property type="protein sequence ID" value="CAF1181909.1"/>
    <property type="molecule type" value="Genomic_DNA"/>
</dbReference>
<gene>
    <name evidence="3" type="ORF">BJG266_LOCUS25814</name>
    <name evidence="4" type="ORF">QVE165_LOCUS30786</name>
</gene>
<accession>A0A814V1V7</accession>
<protein>
    <submittedName>
        <fullName evidence="3">Uncharacterized protein</fullName>
    </submittedName>
</protein>
<evidence type="ECO:0000256" key="2">
    <source>
        <dbReference type="SAM" id="SignalP"/>
    </source>
</evidence>
<sequence>MRFCLIILVVLLIGLANARPQSSELSHQLRRLLKTYERQLVNREESSSHNNYDSMRSYVRKSSNTPPVTSYQVLPILDDFTALTSQYTQLGSQGYSDAGSVYSSDYSTGGNVFVQIQKSSTLYDYHFIPRVTAVQDFLGILNKEGASGYRILITKYTTSGPYYILVRNKARPNAAYQCQTPPKSSNPDDFVQQVKTQGANGYKLYGFGPQNTILYCKDTSLSSTFEYVTTPFANFSADFESQVNELGAKGYRYSRIIYFAPVFVPLYYKDSSLPDVKYSYKVIQQSDAWEDFPQQLNEQGQEGFLYLGTTQFYYEEYSVQIYMDLNKCQCVDSETDYSY</sequence>
<feature type="signal peptide" evidence="2">
    <location>
        <begin position="1"/>
        <end position="18"/>
    </location>
</feature>
<dbReference type="EMBL" id="CAJNOM010000258">
    <property type="protein sequence ID" value="CAF1292679.1"/>
    <property type="molecule type" value="Genomic_DNA"/>
</dbReference>
<evidence type="ECO:0000256" key="1">
    <source>
        <dbReference type="SAM" id="MobiDB-lite"/>
    </source>
</evidence>
<feature type="compositionally biased region" description="Polar residues" evidence="1">
    <location>
        <begin position="48"/>
        <end position="63"/>
    </location>
</feature>
<evidence type="ECO:0000313" key="3">
    <source>
        <dbReference type="EMBL" id="CAF1181909.1"/>
    </source>
</evidence>
<comment type="caution">
    <text evidence="3">The sequence shown here is derived from an EMBL/GenBank/DDBJ whole genome shotgun (WGS) entry which is preliminary data.</text>
</comment>
<keyword evidence="5" id="KW-1185">Reference proteome</keyword>
<dbReference type="Proteomes" id="UP000663832">
    <property type="component" value="Unassembled WGS sequence"/>
</dbReference>
<organism evidence="3 6">
    <name type="scientific">Adineta steineri</name>
    <dbReference type="NCBI Taxonomy" id="433720"/>
    <lineage>
        <taxon>Eukaryota</taxon>
        <taxon>Metazoa</taxon>
        <taxon>Spiralia</taxon>
        <taxon>Gnathifera</taxon>
        <taxon>Rotifera</taxon>
        <taxon>Eurotatoria</taxon>
        <taxon>Bdelloidea</taxon>
        <taxon>Adinetida</taxon>
        <taxon>Adinetidae</taxon>
        <taxon>Adineta</taxon>
    </lineage>
</organism>
<name>A0A814V1V7_9BILA</name>
<evidence type="ECO:0000313" key="6">
    <source>
        <dbReference type="Proteomes" id="UP000663877"/>
    </source>
</evidence>